<dbReference type="EMBL" id="BARS01010686">
    <property type="protein sequence ID" value="GAF96280.1"/>
    <property type="molecule type" value="Genomic_DNA"/>
</dbReference>
<comment type="caution">
    <text evidence="1">The sequence shown here is derived from an EMBL/GenBank/DDBJ whole genome shotgun (WGS) entry which is preliminary data.</text>
</comment>
<sequence>MAVPLLQGCTDPTHNPLAAASGAAKLSGTGEEDGLAAMADLIANELTAEELASLVNLGLGKDWSLDDANALKDLLGQIDEEKGQALEDAGIDEANTTDEQVKQAFADAGLDATDEQIDLLRDLFDAVEGVDGGSP</sequence>
<proteinExistence type="predicted"/>
<dbReference type="AlphaFoldDB" id="X0V6K7"/>
<reference evidence="1" key="1">
    <citation type="journal article" date="2014" name="Front. Microbiol.">
        <title>High frequency of phylogenetically diverse reductive dehalogenase-homologous genes in deep subseafloor sedimentary metagenomes.</title>
        <authorList>
            <person name="Kawai M."/>
            <person name="Futagami T."/>
            <person name="Toyoda A."/>
            <person name="Takaki Y."/>
            <person name="Nishi S."/>
            <person name="Hori S."/>
            <person name="Arai W."/>
            <person name="Tsubouchi T."/>
            <person name="Morono Y."/>
            <person name="Uchiyama I."/>
            <person name="Ito T."/>
            <person name="Fujiyama A."/>
            <person name="Inagaki F."/>
            <person name="Takami H."/>
        </authorList>
    </citation>
    <scope>NUCLEOTIDE SEQUENCE</scope>
    <source>
        <strain evidence="1">Expedition CK06-06</strain>
    </source>
</reference>
<gene>
    <name evidence="1" type="ORF">S01H1_19714</name>
</gene>
<organism evidence="1">
    <name type="scientific">marine sediment metagenome</name>
    <dbReference type="NCBI Taxonomy" id="412755"/>
    <lineage>
        <taxon>unclassified sequences</taxon>
        <taxon>metagenomes</taxon>
        <taxon>ecological metagenomes</taxon>
    </lineage>
</organism>
<accession>X0V6K7</accession>
<protein>
    <submittedName>
        <fullName evidence="1">Uncharacterized protein</fullName>
    </submittedName>
</protein>
<evidence type="ECO:0000313" key="1">
    <source>
        <dbReference type="EMBL" id="GAF96280.1"/>
    </source>
</evidence>
<name>X0V6K7_9ZZZZ</name>